<feature type="region of interest" description="Disordered" evidence="2">
    <location>
        <begin position="1"/>
        <end position="48"/>
    </location>
</feature>
<evidence type="ECO:0000259" key="4">
    <source>
        <dbReference type="SMART" id="SM00644"/>
    </source>
</evidence>
<keyword evidence="6" id="KW-0378">Hydrolase</keyword>
<dbReference type="Gene3D" id="3.40.80.10">
    <property type="entry name" value="Peptidoglycan recognition protein-like"/>
    <property type="match status" value="1"/>
</dbReference>
<keyword evidence="7" id="KW-1185">Reference proteome</keyword>
<dbReference type="SUPFAM" id="SSF55846">
    <property type="entry name" value="N-acetylmuramoyl-L-alanine amidase-like"/>
    <property type="match status" value="1"/>
</dbReference>
<dbReference type="RefSeq" id="WP_111322869.1">
    <property type="nucleotide sequence ID" value="NZ_BIFX01000001.1"/>
</dbReference>
<dbReference type="Pfam" id="PF01471">
    <property type="entry name" value="PG_binding_1"/>
    <property type="match status" value="2"/>
</dbReference>
<comment type="similarity">
    <text evidence="1">Belongs to the N-acetylmuramoyl-L-alanine amidase 2 family.</text>
</comment>
<evidence type="ECO:0000259" key="5">
    <source>
        <dbReference type="SMART" id="SM00701"/>
    </source>
</evidence>
<dbReference type="EMBL" id="QKUF01000008">
    <property type="protein sequence ID" value="PZW29465.1"/>
    <property type="molecule type" value="Genomic_DNA"/>
</dbReference>
<dbReference type="Gene3D" id="1.10.101.10">
    <property type="entry name" value="PGBD-like superfamily/PGBD"/>
    <property type="match status" value="2"/>
</dbReference>
<dbReference type="PANTHER" id="PTHR11022">
    <property type="entry name" value="PEPTIDOGLYCAN RECOGNITION PROTEIN"/>
    <property type="match status" value="1"/>
</dbReference>
<dbReference type="InterPro" id="IPR036365">
    <property type="entry name" value="PGBD-like_sf"/>
</dbReference>
<dbReference type="InterPro" id="IPR002502">
    <property type="entry name" value="Amidase_domain"/>
</dbReference>
<keyword evidence="3" id="KW-0472">Membrane</keyword>
<comment type="caution">
    <text evidence="6">The sequence shown here is derived from an EMBL/GenBank/DDBJ whole genome shotgun (WGS) entry which is preliminary data.</text>
</comment>
<name>A0A326U8E6_THEHA</name>
<evidence type="ECO:0000256" key="2">
    <source>
        <dbReference type="SAM" id="MobiDB-lite"/>
    </source>
</evidence>
<dbReference type="GO" id="GO:0008745">
    <property type="term" value="F:N-acetylmuramoyl-L-alanine amidase activity"/>
    <property type="evidence" value="ECO:0007669"/>
    <property type="project" value="InterPro"/>
</dbReference>
<dbReference type="Proteomes" id="UP000248806">
    <property type="component" value="Unassembled WGS sequence"/>
</dbReference>
<dbReference type="InterPro" id="IPR002477">
    <property type="entry name" value="Peptidoglycan-bd-like"/>
</dbReference>
<dbReference type="OrthoDB" id="9812621at2"/>
<dbReference type="SMART" id="SM00644">
    <property type="entry name" value="Ami_2"/>
    <property type="match status" value="1"/>
</dbReference>
<accession>A0A326U8E6</accession>
<dbReference type="PANTHER" id="PTHR11022:SF41">
    <property type="entry name" value="PEPTIDOGLYCAN-RECOGNITION PROTEIN LC-RELATED"/>
    <property type="match status" value="1"/>
</dbReference>
<feature type="transmembrane region" description="Helical" evidence="3">
    <location>
        <begin position="70"/>
        <end position="89"/>
    </location>
</feature>
<dbReference type="InterPro" id="IPR036366">
    <property type="entry name" value="PGBDSf"/>
</dbReference>
<dbReference type="InterPro" id="IPR006619">
    <property type="entry name" value="PGRP_domain_met/bac"/>
</dbReference>
<dbReference type="AlphaFoldDB" id="A0A326U8E6"/>
<dbReference type="InterPro" id="IPR036505">
    <property type="entry name" value="Amidase/PGRP_sf"/>
</dbReference>
<dbReference type="GO" id="GO:0008270">
    <property type="term" value="F:zinc ion binding"/>
    <property type="evidence" value="ECO:0007669"/>
    <property type="project" value="InterPro"/>
</dbReference>
<dbReference type="Pfam" id="PF01510">
    <property type="entry name" value="Amidase_2"/>
    <property type="match status" value="1"/>
</dbReference>
<feature type="domain" description="Peptidoglycan recognition protein family" evidence="5">
    <location>
        <begin position="121"/>
        <end position="267"/>
    </location>
</feature>
<dbReference type="SUPFAM" id="SSF47090">
    <property type="entry name" value="PGBD-like"/>
    <property type="match status" value="2"/>
</dbReference>
<evidence type="ECO:0000256" key="1">
    <source>
        <dbReference type="ARBA" id="ARBA00007553"/>
    </source>
</evidence>
<feature type="compositionally biased region" description="Low complexity" evidence="2">
    <location>
        <begin position="32"/>
        <end position="42"/>
    </location>
</feature>
<dbReference type="CDD" id="cd06583">
    <property type="entry name" value="PGRP"/>
    <property type="match status" value="1"/>
</dbReference>
<reference evidence="6 7" key="1">
    <citation type="submission" date="2018-06" db="EMBL/GenBank/DDBJ databases">
        <title>Genomic Encyclopedia of Archaeal and Bacterial Type Strains, Phase II (KMG-II): from individual species to whole genera.</title>
        <authorList>
            <person name="Goeker M."/>
        </authorList>
    </citation>
    <scope>NUCLEOTIDE SEQUENCE [LARGE SCALE GENOMIC DNA]</scope>
    <source>
        <strain evidence="6 7">ATCC BAA-1881</strain>
    </source>
</reference>
<organism evidence="6 7">
    <name type="scientific">Thermosporothrix hazakensis</name>
    <dbReference type="NCBI Taxonomy" id="644383"/>
    <lineage>
        <taxon>Bacteria</taxon>
        <taxon>Bacillati</taxon>
        <taxon>Chloroflexota</taxon>
        <taxon>Ktedonobacteria</taxon>
        <taxon>Ktedonobacterales</taxon>
        <taxon>Thermosporotrichaceae</taxon>
        <taxon>Thermosporothrix</taxon>
    </lineage>
</organism>
<keyword evidence="3" id="KW-0812">Transmembrane</keyword>
<evidence type="ECO:0000313" key="7">
    <source>
        <dbReference type="Proteomes" id="UP000248806"/>
    </source>
</evidence>
<dbReference type="SMART" id="SM00701">
    <property type="entry name" value="PGRP"/>
    <property type="match status" value="1"/>
</dbReference>
<sequence>MCQDCQRNRTGPHTAPMRVRPTTEPMPRTPVPRRASARQQPPRISPTRRYLITDTAPLPRPREKTSRRHLLKASIIAIGMGAATALGALEVRSLITHEPVITIFPGTSLFPDAHTLPNDTPAIHNTSAWKARPPSGPLPILPQKSTKILIHQTQTSNTGDTSLGHAYSLARTIQNFHMDANGWPDTGQHFTVTRGGYILEGRHNSVQALMSGSYHVVGAHCPELNSEAIGIENEGTYFSDLPPEAHWNALISFCIFICKQYGFGAEGIFGHWDFSNTDCPGTRFYSQLPRLRKEVAQRLGQSMPPLTWPDHRPGTSGETVRTLRTLLNLHYRNLGVSDDFNDETEDALKRFQTEHRLPANAYTTAKTWEALVMPLNKKSTGDVVRAVQSHLRMKGFGADVNGRFDGKTISALQKLQQLHGLPATEEVDLKTWCALLGGVIG</sequence>
<keyword evidence="3" id="KW-1133">Transmembrane helix</keyword>
<protein>
    <submittedName>
        <fullName evidence="6">Peptidoglycan hydrolase-like protein with peptidoglycan-binding domain</fullName>
    </submittedName>
</protein>
<feature type="domain" description="N-acetylmuramoyl-L-alanine amidase" evidence="4">
    <location>
        <begin position="136"/>
        <end position="281"/>
    </location>
</feature>
<evidence type="ECO:0000256" key="3">
    <source>
        <dbReference type="SAM" id="Phobius"/>
    </source>
</evidence>
<gene>
    <name evidence="6" type="ORF">EI42_02761</name>
</gene>
<evidence type="ECO:0000313" key="6">
    <source>
        <dbReference type="EMBL" id="PZW29465.1"/>
    </source>
</evidence>
<dbReference type="GO" id="GO:0009253">
    <property type="term" value="P:peptidoglycan catabolic process"/>
    <property type="evidence" value="ECO:0007669"/>
    <property type="project" value="InterPro"/>
</dbReference>
<proteinExistence type="inferred from homology"/>
<dbReference type="InterPro" id="IPR015510">
    <property type="entry name" value="PGRP"/>
</dbReference>